<evidence type="ECO:0000313" key="2">
    <source>
        <dbReference type="Proteomes" id="UP001552594"/>
    </source>
</evidence>
<evidence type="ECO:0000313" key="1">
    <source>
        <dbReference type="EMBL" id="MEV5510170.1"/>
    </source>
</evidence>
<name>A0ABV3K4T0_STRON</name>
<protein>
    <submittedName>
        <fullName evidence="1">Uncharacterized protein</fullName>
    </submittedName>
</protein>
<proteinExistence type="predicted"/>
<gene>
    <name evidence="1" type="ORF">AB0L16_27725</name>
</gene>
<accession>A0ABV3K4T0</accession>
<dbReference type="RefSeq" id="WP_109278374.1">
    <property type="nucleotide sequence ID" value="NZ_JBFAUK010000028.1"/>
</dbReference>
<comment type="caution">
    <text evidence="1">The sequence shown here is derived from an EMBL/GenBank/DDBJ whole genome shotgun (WGS) entry which is preliminary data.</text>
</comment>
<sequence length="340" mass="37103">MPCRRPVVEYQLPLAEETHEIVKLPGAPMVLVSQMSNSRLVKLRLDPRTERVTGIKDFPLGPPDAHLHGLAVSARHPGRIWATHEGGNRLLLVDPRADALDAAPRVERELAIPGGGQGPHYVAEHGDTLWVTLKGSNQVLALDQSRPARHRLFEAKPQPIFAARHPVSGDFYISQDSASSLLRIDPGSGRTWQLPIPAERGSTPVGLVSGPGGVWVVLLGTSRAGSGTFGRIDGDGRITWYRLRDPRGHSAGLLHLAFGRPGAAPGLWLLGSSIVADRARDLIVRVRFDPSWTRVLGEEYAMLPTQHCKAHRLLPLRRGVFATELTTARVARLSVPEVCR</sequence>
<dbReference type="Gene3D" id="2.130.10.10">
    <property type="entry name" value="YVTN repeat-like/Quinoprotein amine dehydrogenase"/>
    <property type="match status" value="1"/>
</dbReference>
<dbReference type="SUPFAM" id="SSF63829">
    <property type="entry name" value="Calcium-dependent phosphotriesterase"/>
    <property type="match status" value="1"/>
</dbReference>
<organism evidence="1 2">
    <name type="scientific">Streptomyces orinoci</name>
    <name type="common">Streptoverticillium orinoci</name>
    <dbReference type="NCBI Taxonomy" id="67339"/>
    <lineage>
        <taxon>Bacteria</taxon>
        <taxon>Bacillati</taxon>
        <taxon>Actinomycetota</taxon>
        <taxon>Actinomycetes</taxon>
        <taxon>Kitasatosporales</taxon>
        <taxon>Streptomycetaceae</taxon>
        <taxon>Streptomyces</taxon>
    </lineage>
</organism>
<dbReference type="Proteomes" id="UP001552594">
    <property type="component" value="Unassembled WGS sequence"/>
</dbReference>
<dbReference type="InterPro" id="IPR015943">
    <property type="entry name" value="WD40/YVTN_repeat-like_dom_sf"/>
</dbReference>
<keyword evidence="2" id="KW-1185">Reference proteome</keyword>
<reference evidence="1 2" key="1">
    <citation type="submission" date="2024-06" db="EMBL/GenBank/DDBJ databases">
        <title>The Natural Products Discovery Center: Release of the First 8490 Sequenced Strains for Exploring Actinobacteria Biosynthetic Diversity.</title>
        <authorList>
            <person name="Kalkreuter E."/>
            <person name="Kautsar S.A."/>
            <person name="Yang D."/>
            <person name="Bader C.D."/>
            <person name="Teijaro C.N."/>
            <person name="Fluegel L."/>
            <person name="Davis C.M."/>
            <person name="Simpson J.R."/>
            <person name="Lauterbach L."/>
            <person name="Steele A.D."/>
            <person name="Gui C."/>
            <person name="Meng S."/>
            <person name="Li G."/>
            <person name="Viehrig K."/>
            <person name="Ye F."/>
            <person name="Su P."/>
            <person name="Kiefer A.F."/>
            <person name="Nichols A."/>
            <person name="Cepeda A.J."/>
            <person name="Yan W."/>
            <person name="Fan B."/>
            <person name="Jiang Y."/>
            <person name="Adhikari A."/>
            <person name="Zheng C.-J."/>
            <person name="Schuster L."/>
            <person name="Cowan T.M."/>
            <person name="Smanski M.J."/>
            <person name="Chevrette M.G."/>
            <person name="De Carvalho L.P.S."/>
            <person name="Shen B."/>
        </authorList>
    </citation>
    <scope>NUCLEOTIDE SEQUENCE [LARGE SCALE GENOMIC DNA]</scope>
    <source>
        <strain evidence="1 2">NPDC052347</strain>
    </source>
</reference>
<dbReference type="EMBL" id="JBFAUK010000028">
    <property type="protein sequence ID" value="MEV5510170.1"/>
    <property type="molecule type" value="Genomic_DNA"/>
</dbReference>